<dbReference type="Proteomes" id="UP000478052">
    <property type="component" value="Unassembled WGS sequence"/>
</dbReference>
<reference evidence="1 2" key="1">
    <citation type="submission" date="2019-08" db="EMBL/GenBank/DDBJ databases">
        <title>Whole genome of Aphis craccivora.</title>
        <authorList>
            <person name="Voronova N.V."/>
            <person name="Shulinski R.S."/>
            <person name="Bandarenka Y.V."/>
            <person name="Zhorov D.G."/>
            <person name="Warner D."/>
        </authorList>
    </citation>
    <scope>NUCLEOTIDE SEQUENCE [LARGE SCALE GENOMIC DNA]</scope>
    <source>
        <strain evidence="1">180601</strain>
        <tissue evidence="1">Whole Body</tissue>
    </source>
</reference>
<proteinExistence type="predicted"/>
<comment type="caution">
    <text evidence="1">The sequence shown here is derived from an EMBL/GenBank/DDBJ whole genome shotgun (WGS) entry which is preliminary data.</text>
</comment>
<evidence type="ECO:0000313" key="2">
    <source>
        <dbReference type="Proteomes" id="UP000478052"/>
    </source>
</evidence>
<dbReference type="AlphaFoldDB" id="A0A6G0VY22"/>
<sequence length="110" mass="12379">MAKNFKKQLSGAENRKRAKLTEQKIHQVLVGIEHKSIVDENSDDILETVNSNLSAKQPKTSEINISINVEKFETNLSSLSVDENTCAEKTEIQPVTQNRRINEETTVPKS</sequence>
<keyword evidence="2" id="KW-1185">Reference proteome</keyword>
<evidence type="ECO:0000313" key="1">
    <source>
        <dbReference type="EMBL" id="KAF0712810.1"/>
    </source>
</evidence>
<accession>A0A6G0VY22</accession>
<name>A0A6G0VY22_APHCR</name>
<protein>
    <submittedName>
        <fullName evidence="1">Integrase catalytic domain-containing protein</fullName>
    </submittedName>
</protein>
<dbReference type="EMBL" id="VUJU01010832">
    <property type="protein sequence ID" value="KAF0712810.1"/>
    <property type="molecule type" value="Genomic_DNA"/>
</dbReference>
<organism evidence="1 2">
    <name type="scientific">Aphis craccivora</name>
    <name type="common">Cowpea aphid</name>
    <dbReference type="NCBI Taxonomy" id="307492"/>
    <lineage>
        <taxon>Eukaryota</taxon>
        <taxon>Metazoa</taxon>
        <taxon>Ecdysozoa</taxon>
        <taxon>Arthropoda</taxon>
        <taxon>Hexapoda</taxon>
        <taxon>Insecta</taxon>
        <taxon>Pterygota</taxon>
        <taxon>Neoptera</taxon>
        <taxon>Paraneoptera</taxon>
        <taxon>Hemiptera</taxon>
        <taxon>Sternorrhyncha</taxon>
        <taxon>Aphidomorpha</taxon>
        <taxon>Aphidoidea</taxon>
        <taxon>Aphididae</taxon>
        <taxon>Aphidini</taxon>
        <taxon>Aphis</taxon>
        <taxon>Aphis</taxon>
    </lineage>
</organism>
<gene>
    <name evidence="1" type="ORF">FWK35_00025188</name>
</gene>